<dbReference type="Proteomes" id="UP000011087">
    <property type="component" value="Unassembled WGS sequence"/>
</dbReference>
<dbReference type="PaxDb" id="55529-EKX40934"/>
<dbReference type="EMBL" id="JH993027">
    <property type="protein sequence ID" value="EKX40934.1"/>
    <property type="molecule type" value="Genomic_DNA"/>
</dbReference>
<sequence>MEGERKQKKEGTIPLKARLSSAMMAYPFVGQVAMLFAVLALSCVLFASYDRTGPGVAEEDMMLALNLSSYSSRSDGYLGRLTYRARESFQELEQVWQWLDAVIARRVIDGEPTQQGAFLPFWWTC</sequence>
<dbReference type="GeneID" id="17297568"/>
<dbReference type="EnsemblProtists" id="EKX40934">
    <property type="protein sequence ID" value="EKX40934"/>
    <property type="gene ID" value="GUITHDRAFT_112937"/>
</dbReference>
<evidence type="ECO:0000256" key="1">
    <source>
        <dbReference type="SAM" id="Phobius"/>
    </source>
</evidence>
<evidence type="ECO:0000313" key="3">
    <source>
        <dbReference type="EnsemblProtists" id="EKX40934"/>
    </source>
</evidence>
<keyword evidence="4" id="KW-1185">Reference proteome</keyword>
<organism evidence="2">
    <name type="scientific">Guillardia theta (strain CCMP2712)</name>
    <name type="common">Cryptophyte</name>
    <dbReference type="NCBI Taxonomy" id="905079"/>
    <lineage>
        <taxon>Eukaryota</taxon>
        <taxon>Cryptophyceae</taxon>
        <taxon>Pyrenomonadales</taxon>
        <taxon>Geminigeraceae</taxon>
        <taxon>Guillardia</taxon>
    </lineage>
</organism>
<dbReference type="KEGG" id="gtt:GUITHDRAFT_112937"/>
<reference evidence="2 4" key="1">
    <citation type="journal article" date="2012" name="Nature">
        <title>Algal genomes reveal evolutionary mosaicism and the fate of nucleomorphs.</title>
        <authorList>
            <consortium name="DOE Joint Genome Institute"/>
            <person name="Curtis B.A."/>
            <person name="Tanifuji G."/>
            <person name="Burki F."/>
            <person name="Gruber A."/>
            <person name="Irimia M."/>
            <person name="Maruyama S."/>
            <person name="Arias M.C."/>
            <person name="Ball S.G."/>
            <person name="Gile G.H."/>
            <person name="Hirakawa Y."/>
            <person name="Hopkins J.F."/>
            <person name="Kuo A."/>
            <person name="Rensing S.A."/>
            <person name="Schmutz J."/>
            <person name="Symeonidi A."/>
            <person name="Elias M."/>
            <person name="Eveleigh R.J."/>
            <person name="Herman E.K."/>
            <person name="Klute M.J."/>
            <person name="Nakayama T."/>
            <person name="Obornik M."/>
            <person name="Reyes-Prieto A."/>
            <person name="Armbrust E.V."/>
            <person name="Aves S.J."/>
            <person name="Beiko R.G."/>
            <person name="Coutinho P."/>
            <person name="Dacks J.B."/>
            <person name="Durnford D.G."/>
            <person name="Fast N.M."/>
            <person name="Green B.R."/>
            <person name="Grisdale C.J."/>
            <person name="Hempel F."/>
            <person name="Henrissat B."/>
            <person name="Hoppner M.P."/>
            <person name="Ishida K."/>
            <person name="Kim E."/>
            <person name="Koreny L."/>
            <person name="Kroth P.G."/>
            <person name="Liu Y."/>
            <person name="Malik S.B."/>
            <person name="Maier U.G."/>
            <person name="McRose D."/>
            <person name="Mock T."/>
            <person name="Neilson J.A."/>
            <person name="Onodera N.T."/>
            <person name="Poole A.M."/>
            <person name="Pritham E.J."/>
            <person name="Richards T.A."/>
            <person name="Rocap G."/>
            <person name="Roy S.W."/>
            <person name="Sarai C."/>
            <person name="Schaack S."/>
            <person name="Shirato S."/>
            <person name="Slamovits C.H."/>
            <person name="Spencer D.F."/>
            <person name="Suzuki S."/>
            <person name="Worden A.Z."/>
            <person name="Zauner S."/>
            <person name="Barry K."/>
            <person name="Bell C."/>
            <person name="Bharti A.K."/>
            <person name="Crow J.A."/>
            <person name="Grimwood J."/>
            <person name="Kramer R."/>
            <person name="Lindquist E."/>
            <person name="Lucas S."/>
            <person name="Salamov A."/>
            <person name="McFadden G.I."/>
            <person name="Lane C.E."/>
            <person name="Keeling P.J."/>
            <person name="Gray M.W."/>
            <person name="Grigoriev I.V."/>
            <person name="Archibald J.M."/>
        </authorList>
    </citation>
    <scope>NUCLEOTIDE SEQUENCE</scope>
    <source>
        <strain evidence="2 4">CCMP2712</strain>
    </source>
</reference>
<name>L1IYF8_GUITC</name>
<dbReference type="AlphaFoldDB" id="L1IYF8"/>
<reference evidence="3" key="3">
    <citation type="submission" date="2016-03" db="UniProtKB">
        <authorList>
            <consortium name="EnsemblProtists"/>
        </authorList>
    </citation>
    <scope>IDENTIFICATION</scope>
</reference>
<keyword evidence="1" id="KW-0812">Transmembrane</keyword>
<gene>
    <name evidence="2" type="ORF">GUITHDRAFT_112937</name>
</gene>
<evidence type="ECO:0000313" key="2">
    <source>
        <dbReference type="EMBL" id="EKX40934.1"/>
    </source>
</evidence>
<dbReference type="HOGENOM" id="CLU_1996954_0_0_1"/>
<proteinExistence type="predicted"/>
<dbReference type="RefSeq" id="XP_005827914.1">
    <property type="nucleotide sequence ID" value="XM_005827857.1"/>
</dbReference>
<reference evidence="4" key="2">
    <citation type="submission" date="2012-11" db="EMBL/GenBank/DDBJ databases">
        <authorList>
            <person name="Kuo A."/>
            <person name="Curtis B.A."/>
            <person name="Tanifuji G."/>
            <person name="Burki F."/>
            <person name="Gruber A."/>
            <person name="Irimia M."/>
            <person name="Maruyama S."/>
            <person name="Arias M.C."/>
            <person name="Ball S.G."/>
            <person name="Gile G.H."/>
            <person name="Hirakawa Y."/>
            <person name="Hopkins J.F."/>
            <person name="Rensing S.A."/>
            <person name="Schmutz J."/>
            <person name="Symeonidi A."/>
            <person name="Elias M."/>
            <person name="Eveleigh R.J."/>
            <person name="Herman E.K."/>
            <person name="Klute M.J."/>
            <person name="Nakayama T."/>
            <person name="Obornik M."/>
            <person name="Reyes-Prieto A."/>
            <person name="Armbrust E.V."/>
            <person name="Aves S.J."/>
            <person name="Beiko R.G."/>
            <person name="Coutinho P."/>
            <person name="Dacks J.B."/>
            <person name="Durnford D.G."/>
            <person name="Fast N.M."/>
            <person name="Green B.R."/>
            <person name="Grisdale C."/>
            <person name="Hempe F."/>
            <person name="Henrissat B."/>
            <person name="Hoppner M.P."/>
            <person name="Ishida K.-I."/>
            <person name="Kim E."/>
            <person name="Koreny L."/>
            <person name="Kroth P.G."/>
            <person name="Liu Y."/>
            <person name="Malik S.-B."/>
            <person name="Maier U.G."/>
            <person name="McRose D."/>
            <person name="Mock T."/>
            <person name="Neilson J.A."/>
            <person name="Onodera N.T."/>
            <person name="Poole A.M."/>
            <person name="Pritham E.J."/>
            <person name="Richards T.A."/>
            <person name="Rocap G."/>
            <person name="Roy S.W."/>
            <person name="Sarai C."/>
            <person name="Schaack S."/>
            <person name="Shirato S."/>
            <person name="Slamovits C.H."/>
            <person name="Spencer D.F."/>
            <person name="Suzuki S."/>
            <person name="Worden A.Z."/>
            <person name="Zauner S."/>
            <person name="Barry K."/>
            <person name="Bell C."/>
            <person name="Bharti A.K."/>
            <person name="Crow J.A."/>
            <person name="Grimwood J."/>
            <person name="Kramer R."/>
            <person name="Lindquist E."/>
            <person name="Lucas S."/>
            <person name="Salamov A."/>
            <person name="McFadden G.I."/>
            <person name="Lane C.E."/>
            <person name="Keeling P.J."/>
            <person name="Gray M.W."/>
            <person name="Grigoriev I.V."/>
            <person name="Archibald J.M."/>
        </authorList>
    </citation>
    <scope>NUCLEOTIDE SEQUENCE</scope>
    <source>
        <strain evidence="4">CCMP2712</strain>
    </source>
</reference>
<accession>L1IYF8</accession>
<evidence type="ECO:0000313" key="4">
    <source>
        <dbReference type="Proteomes" id="UP000011087"/>
    </source>
</evidence>
<keyword evidence="1" id="KW-0472">Membrane</keyword>
<protein>
    <submittedName>
        <fullName evidence="2 3">Uncharacterized protein</fullName>
    </submittedName>
</protein>
<feature type="transmembrane region" description="Helical" evidence="1">
    <location>
        <begin position="25"/>
        <end position="49"/>
    </location>
</feature>
<keyword evidence="1" id="KW-1133">Transmembrane helix</keyword>